<feature type="transmembrane region" description="Helical" evidence="2">
    <location>
        <begin position="64"/>
        <end position="94"/>
    </location>
</feature>
<keyword evidence="2" id="KW-1133">Transmembrane helix</keyword>
<evidence type="ECO:0000256" key="1">
    <source>
        <dbReference type="ARBA" id="ARBA00007430"/>
    </source>
</evidence>
<dbReference type="PATRIC" id="fig|1156935.5.peg.2285"/>
<gene>
    <name evidence="4" type="ORF">QWE_11296</name>
</gene>
<keyword evidence="2" id="KW-0812">Transmembrane</keyword>
<dbReference type="PANTHER" id="PTHR43318:SF1">
    <property type="entry name" value="POLYSACCHARIDE BIOSYNTHESIS PROTEIN EPSC-RELATED"/>
    <property type="match status" value="1"/>
</dbReference>
<reference evidence="4 5" key="1">
    <citation type="journal article" date="2012" name="J. Bacteriol.">
        <title>Draft Genome Sequence of Agrobacterium albertimagni Strain AOL15.</title>
        <authorList>
            <person name="Trimble W.L."/>
            <person name="Phung le T."/>
            <person name="Meyer F."/>
            <person name="Gilbert J.A."/>
            <person name="Silver S."/>
        </authorList>
    </citation>
    <scope>NUCLEOTIDE SEQUENCE [LARGE SCALE GENOMIC DNA]</scope>
    <source>
        <strain evidence="4 5">AOL15</strain>
    </source>
</reference>
<keyword evidence="5" id="KW-1185">Reference proteome</keyword>
<evidence type="ECO:0000313" key="5">
    <source>
        <dbReference type="Proteomes" id="UP000007123"/>
    </source>
</evidence>
<protein>
    <submittedName>
        <fullName evidence="4">Epimerase/dehydratase, putative</fullName>
    </submittedName>
</protein>
<dbReference type="Pfam" id="PF02719">
    <property type="entry name" value="Polysacc_synt_2"/>
    <property type="match status" value="1"/>
</dbReference>
<comment type="caution">
    <text evidence="4">The sequence shown here is derived from an EMBL/GenBank/DDBJ whole genome shotgun (WGS) entry which is preliminary data.</text>
</comment>
<dbReference type="STRING" id="1156935.QWE_11296"/>
<dbReference type="Proteomes" id="UP000007123">
    <property type="component" value="Unassembled WGS sequence"/>
</dbReference>
<dbReference type="SUPFAM" id="SSF53335">
    <property type="entry name" value="S-adenosyl-L-methionine-dependent methyltransferases"/>
    <property type="match status" value="1"/>
</dbReference>
<keyword evidence="2" id="KW-0472">Membrane</keyword>
<dbReference type="EMBL" id="ALJF01000009">
    <property type="protein sequence ID" value="EKF59380.1"/>
    <property type="molecule type" value="Genomic_DNA"/>
</dbReference>
<dbReference type="PANTHER" id="PTHR43318">
    <property type="entry name" value="UDP-N-ACETYLGLUCOSAMINE 4,6-DEHYDRATASE"/>
    <property type="match status" value="1"/>
</dbReference>
<dbReference type="CDD" id="cd05237">
    <property type="entry name" value="UDP_invert_4-6DH_SDR_e"/>
    <property type="match status" value="1"/>
</dbReference>
<dbReference type="SUPFAM" id="SSF51735">
    <property type="entry name" value="NAD(P)-binding Rossmann-fold domains"/>
    <property type="match status" value="1"/>
</dbReference>
<accession>K2Q2K9</accession>
<comment type="similarity">
    <text evidence="1">Belongs to the polysaccharide synthase family.</text>
</comment>
<dbReference type="InterPro" id="IPR051203">
    <property type="entry name" value="Polysaccharide_Synthase-Rel"/>
</dbReference>
<dbReference type="RefSeq" id="WP_006726249.1">
    <property type="nucleotide sequence ID" value="NZ_ALJF01000009.1"/>
</dbReference>
<name>K2Q2K9_9HYPH</name>
<dbReference type="InterPro" id="IPR029063">
    <property type="entry name" value="SAM-dependent_MTases_sf"/>
</dbReference>
<evidence type="ECO:0000313" key="4">
    <source>
        <dbReference type="EMBL" id="EKF59380.1"/>
    </source>
</evidence>
<evidence type="ECO:0000259" key="3">
    <source>
        <dbReference type="Pfam" id="PF02719"/>
    </source>
</evidence>
<dbReference type="Pfam" id="PF13727">
    <property type="entry name" value="CoA_binding_3"/>
    <property type="match status" value="1"/>
</dbReference>
<dbReference type="InterPro" id="IPR003869">
    <property type="entry name" value="Polysac_CapD-like"/>
</dbReference>
<feature type="domain" description="Polysaccharide biosynthesis protein CapD-like" evidence="3">
    <location>
        <begin position="270"/>
        <end position="561"/>
    </location>
</feature>
<sequence>MICFDFVLLALVLWGSFSLRLDYWAPPASAEAWFIILAGPVVALPVFVRMGLYRAVIRYLPERALWKMVSAVALAVLLWLAVVFLSQFVIYNVVPRSVPVIYWALATICVIGSRFAAKLLFNRSSPRSTSKNPAVVIYGAGEAGTQLAMSLRGTHMIAGFLDDNSDLHRREVAGLRVYPPSSLSSLIRDYGVEQVILTMPSINAARRKAIVSELAKGQIKVMSLPAAADLVSGNYLVSQVRQIEIDDLLGRSPVPPDLGLIRDMIVGRTIMVTGAGGSIGSELCRKIAQWRPRRLVLFEANEFALYRIELELANAEISIVPVLASVIDEKRVEETIANHDVDVVFHAAAHKHVPLVEANALEGICNNVFGTKTVVDASYRLGVRDFVLISTDKAVRPTNVMGATKRWAELIVQEKAHRIAMERTEQRFCAVRFGNVLGSNGSVVPLFKQQIANGGPITLTDRAMTRYFMSIKEAAELIVQAGSLSQGGDVFLLDMGEPVLISDLAESMVRLAGLKIRSPEYPNGDIEIVETGIRPGEKMYEELFYDDSTASRTQHPKILRATNTTLSFLDDALVTLRAAVSARDEQTARRILFDIVAKSEKP</sequence>
<evidence type="ECO:0000256" key="2">
    <source>
        <dbReference type="SAM" id="Phobius"/>
    </source>
</evidence>
<feature type="transmembrane region" description="Helical" evidence="2">
    <location>
        <begin position="34"/>
        <end position="52"/>
    </location>
</feature>
<organism evidence="4 5">
    <name type="scientific">Agrobacterium albertimagni AOL15</name>
    <dbReference type="NCBI Taxonomy" id="1156935"/>
    <lineage>
        <taxon>Bacteria</taxon>
        <taxon>Pseudomonadati</taxon>
        <taxon>Pseudomonadota</taxon>
        <taxon>Alphaproteobacteria</taxon>
        <taxon>Hyphomicrobiales</taxon>
        <taxon>Rhizobiaceae</taxon>
        <taxon>Rhizobium/Agrobacterium group</taxon>
        <taxon>Agrobacterium</taxon>
    </lineage>
</organism>
<proteinExistence type="inferred from homology"/>
<dbReference type="InterPro" id="IPR036291">
    <property type="entry name" value="NAD(P)-bd_dom_sf"/>
</dbReference>
<dbReference type="Gene3D" id="3.40.50.720">
    <property type="entry name" value="NAD(P)-binding Rossmann-like Domain"/>
    <property type="match status" value="2"/>
</dbReference>
<dbReference type="AlphaFoldDB" id="K2Q2K9"/>
<feature type="transmembrane region" description="Helical" evidence="2">
    <location>
        <begin position="100"/>
        <end position="121"/>
    </location>
</feature>
<dbReference type="eggNOG" id="COG1086">
    <property type="taxonomic scope" value="Bacteria"/>
</dbReference>